<proteinExistence type="predicted"/>
<name>A0AAN8IGZ4_TRICO</name>
<keyword evidence="2" id="KW-0472">Membrane</keyword>
<evidence type="ECO:0000313" key="4">
    <source>
        <dbReference type="Proteomes" id="UP001331761"/>
    </source>
</evidence>
<reference evidence="3 4" key="1">
    <citation type="submission" date="2019-10" db="EMBL/GenBank/DDBJ databases">
        <title>Assembly and Annotation for the nematode Trichostrongylus colubriformis.</title>
        <authorList>
            <person name="Martin J."/>
        </authorList>
    </citation>
    <scope>NUCLEOTIDE SEQUENCE [LARGE SCALE GENOMIC DNA]</scope>
    <source>
        <strain evidence="3">G859</strain>
        <tissue evidence="3">Whole worm</tissue>
    </source>
</reference>
<feature type="transmembrane region" description="Helical" evidence="2">
    <location>
        <begin position="63"/>
        <end position="81"/>
    </location>
</feature>
<comment type="caution">
    <text evidence="3">The sequence shown here is derived from an EMBL/GenBank/DDBJ whole genome shotgun (WGS) entry which is preliminary data.</text>
</comment>
<evidence type="ECO:0000313" key="3">
    <source>
        <dbReference type="EMBL" id="KAK5974429.1"/>
    </source>
</evidence>
<feature type="region of interest" description="Disordered" evidence="1">
    <location>
        <begin position="31"/>
        <end position="53"/>
    </location>
</feature>
<keyword evidence="2" id="KW-0812">Transmembrane</keyword>
<feature type="non-terminal residue" evidence="3">
    <location>
        <position position="1"/>
    </location>
</feature>
<dbReference type="AlphaFoldDB" id="A0AAN8IGZ4"/>
<evidence type="ECO:0000256" key="2">
    <source>
        <dbReference type="SAM" id="Phobius"/>
    </source>
</evidence>
<gene>
    <name evidence="3" type="ORF">GCK32_018994</name>
</gene>
<dbReference type="Proteomes" id="UP001331761">
    <property type="component" value="Unassembled WGS sequence"/>
</dbReference>
<feature type="compositionally biased region" description="Basic and acidic residues" evidence="1">
    <location>
        <begin position="35"/>
        <end position="46"/>
    </location>
</feature>
<keyword evidence="4" id="KW-1185">Reference proteome</keyword>
<evidence type="ECO:0000256" key="1">
    <source>
        <dbReference type="SAM" id="MobiDB-lite"/>
    </source>
</evidence>
<sequence>VTEELELEVRADSVQPARLILPITIIPSDAEVQEQSEKKKSADGKRKQSQFPRSRLVPAGDQLPVIVLVLVLFVTVFVLLCRRKRSKPKLESPQEPLSPASKTSLQEKPDLLGSTVFASVGQSDMSPRQPLRTFERPQVTPLNKRRHQPSLDYAGLATDTPPPMPLFKQLTAQRSDAQHWV</sequence>
<feature type="region of interest" description="Disordered" evidence="1">
    <location>
        <begin position="121"/>
        <end position="166"/>
    </location>
</feature>
<dbReference type="EMBL" id="WIXE01014240">
    <property type="protein sequence ID" value="KAK5974429.1"/>
    <property type="molecule type" value="Genomic_DNA"/>
</dbReference>
<organism evidence="3 4">
    <name type="scientific">Trichostrongylus colubriformis</name>
    <name type="common">Black scour worm</name>
    <dbReference type="NCBI Taxonomy" id="6319"/>
    <lineage>
        <taxon>Eukaryota</taxon>
        <taxon>Metazoa</taxon>
        <taxon>Ecdysozoa</taxon>
        <taxon>Nematoda</taxon>
        <taxon>Chromadorea</taxon>
        <taxon>Rhabditida</taxon>
        <taxon>Rhabditina</taxon>
        <taxon>Rhabditomorpha</taxon>
        <taxon>Strongyloidea</taxon>
        <taxon>Trichostrongylidae</taxon>
        <taxon>Trichostrongylus</taxon>
    </lineage>
</organism>
<keyword evidence="2" id="KW-1133">Transmembrane helix</keyword>
<feature type="region of interest" description="Disordered" evidence="1">
    <location>
        <begin position="88"/>
        <end position="108"/>
    </location>
</feature>
<accession>A0AAN8IGZ4</accession>
<protein>
    <submittedName>
        <fullName evidence="3">Uncharacterized protein</fullName>
    </submittedName>
</protein>